<geneLocation type="plasmid" evidence="2 3">
    <name>p1unnamed</name>
</geneLocation>
<reference evidence="2" key="1">
    <citation type="journal article" date="2022" name="Int. J. Syst. Evol. Microbiol.">
        <title>Apilactobacillus apisilvae sp. nov., Nicolia spurrieriana gen. nov. sp. nov., Bombilactobacillus folatiphilus sp. nov. and Bombilactobacillus thymidiniphilus sp. nov., four new lactic acid bacterial isolates from stingless bees Tetragonula carbonaria and Austroplebeia australis.</title>
        <authorList>
            <person name="Oliphant S.A."/>
            <person name="Watson-Haigh N.S."/>
            <person name="Sumby K.M."/>
            <person name="Gardner J."/>
            <person name="Groom S."/>
            <person name="Jiranek V."/>
        </authorList>
    </citation>
    <scope>NUCLEOTIDE SEQUENCE</scope>
    <source>
        <strain evidence="2">SGEP1_A5</strain>
    </source>
</reference>
<gene>
    <name evidence="2" type="ORF">MOO44_00945</name>
</gene>
<keyword evidence="3" id="KW-1185">Reference proteome</keyword>
<dbReference type="SUPFAM" id="SSF49503">
    <property type="entry name" value="Cupredoxins"/>
    <property type="match status" value="1"/>
</dbReference>
<dbReference type="Pfam" id="PF13473">
    <property type="entry name" value="Cupredoxin_1"/>
    <property type="match status" value="1"/>
</dbReference>
<proteinExistence type="predicted"/>
<feature type="domain" description="EfeO-type cupredoxin-like" evidence="1">
    <location>
        <begin position="3"/>
        <end position="89"/>
    </location>
</feature>
<dbReference type="KEGG" id="lbe:MOO44_00945"/>
<organism evidence="2 3">
    <name type="scientific">Nicoliella spurrieriana</name>
    <dbReference type="NCBI Taxonomy" id="2925830"/>
    <lineage>
        <taxon>Bacteria</taxon>
        <taxon>Bacillati</taxon>
        <taxon>Bacillota</taxon>
        <taxon>Bacilli</taxon>
        <taxon>Lactobacillales</taxon>
        <taxon>Lactobacillaceae</taxon>
        <taxon>Nicoliella</taxon>
    </lineage>
</organism>
<accession>A0A976RQA8</accession>
<evidence type="ECO:0000313" key="2">
    <source>
        <dbReference type="EMBL" id="UQS85917.1"/>
    </source>
</evidence>
<dbReference type="Gene3D" id="2.60.40.420">
    <property type="entry name" value="Cupredoxins - blue copper proteins"/>
    <property type="match status" value="1"/>
</dbReference>
<name>A0A976RQA8_9LACO</name>
<dbReference type="InterPro" id="IPR028096">
    <property type="entry name" value="EfeO_Cupredoxin"/>
</dbReference>
<dbReference type="InterPro" id="IPR008972">
    <property type="entry name" value="Cupredoxin"/>
</dbReference>
<dbReference type="RefSeq" id="WP_260115726.1">
    <property type="nucleotide sequence ID" value="NZ_CP093360.1"/>
</dbReference>
<dbReference type="Proteomes" id="UP000831181">
    <property type="component" value="Plasmid p1unnamed"/>
</dbReference>
<evidence type="ECO:0000259" key="1">
    <source>
        <dbReference type="Pfam" id="PF13473"/>
    </source>
</evidence>
<keyword evidence="2" id="KW-0614">Plasmid</keyword>
<sequence length="90" mass="9584">MSEKEQVVTVTVDGGYQPAVVNLKQGVPAKLAFVRKSEQGCLDTVQSTDLGFNTELPLNQTKTVSVDTAQAGEFTFSCGMNMVSGKVVVK</sequence>
<protein>
    <submittedName>
        <fullName evidence="2">Cupredoxin domain-containing protein</fullName>
    </submittedName>
</protein>
<dbReference type="EMBL" id="CP093360">
    <property type="protein sequence ID" value="UQS85917.1"/>
    <property type="molecule type" value="Genomic_DNA"/>
</dbReference>
<dbReference type="AlphaFoldDB" id="A0A976RQA8"/>
<evidence type="ECO:0000313" key="3">
    <source>
        <dbReference type="Proteomes" id="UP000831181"/>
    </source>
</evidence>